<name>A0A1G8JA77_9HYPH</name>
<evidence type="ECO:0000256" key="1">
    <source>
        <dbReference type="ARBA" id="ARBA00022729"/>
    </source>
</evidence>
<dbReference type="InterPro" id="IPR015391">
    <property type="entry name" value="SurA_N"/>
</dbReference>
<keyword evidence="6" id="KW-1185">Reference proteome</keyword>
<protein>
    <submittedName>
        <fullName evidence="5">Periplasmic chaperone for outer membrane proteins SurA</fullName>
    </submittedName>
</protein>
<evidence type="ECO:0000313" key="6">
    <source>
        <dbReference type="Proteomes" id="UP000198894"/>
    </source>
</evidence>
<gene>
    <name evidence="5" type="ORF">SAMN05428953_101646</name>
</gene>
<evidence type="ECO:0000256" key="2">
    <source>
        <dbReference type="ARBA" id="ARBA00023110"/>
    </source>
</evidence>
<dbReference type="InterPro" id="IPR050280">
    <property type="entry name" value="OMP_Chaperone_SurA"/>
</dbReference>
<accession>A0A1G8JA77</accession>
<dbReference type="SUPFAM" id="SSF109998">
    <property type="entry name" value="Triger factor/SurA peptide-binding domain-like"/>
    <property type="match status" value="1"/>
</dbReference>
<feature type="domain" description="SurA N-terminal" evidence="4">
    <location>
        <begin position="68"/>
        <end position="135"/>
    </location>
</feature>
<dbReference type="EMBL" id="FNEE01000001">
    <property type="protein sequence ID" value="SDI27982.1"/>
    <property type="molecule type" value="Genomic_DNA"/>
</dbReference>
<evidence type="ECO:0000256" key="3">
    <source>
        <dbReference type="SAM" id="SignalP"/>
    </source>
</evidence>
<reference evidence="6" key="1">
    <citation type="submission" date="2016-10" db="EMBL/GenBank/DDBJ databases">
        <authorList>
            <person name="Varghese N."/>
            <person name="Submissions S."/>
        </authorList>
    </citation>
    <scope>NUCLEOTIDE SEQUENCE [LARGE SCALE GENOMIC DNA]</scope>
    <source>
        <strain evidence="6">CGMCC 1.11022</strain>
    </source>
</reference>
<organism evidence="5 6">
    <name type="scientific">Mesorhizobium muleiense</name>
    <dbReference type="NCBI Taxonomy" id="1004279"/>
    <lineage>
        <taxon>Bacteria</taxon>
        <taxon>Pseudomonadati</taxon>
        <taxon>Pseudomonadota</taxon>
        <taxon>Alphaproteobacteria</taxon>
        <taxon>Hyphomicrobiales</taxon>
        <taxon>Phyllobacteriaceae</taxon>
        <taxon>Mesorhizobium</taxon>
    </lineage>
</organism>
<dbReference type="PANTHER" id="PTHR47637:SF1">
    <property type="entry name" value="CHAPERONE SURA"/>
    <property type="match status" value="1"/>
</dbReference>
<keyword evidence="2" id="KW-0697">Rotamase</keyword>
<dbReference type="Pfam" id="PF09312">
    <property type="entry name" value="SurA_N"/>
    <property type="match status" value="1"/>
</dbReference>
<keyword evidence="1 3" id="KW-0732">Signal</keyword>
<dbReference type="InterPro" id="IPR027304">
    <property type="entry name" value="Trigger_fact/SurA_dom_sf"/>
</dbReference>
<dbReference type="AlphaFoldDB" id="A0A1G8JA77"/>
<evidence type="ECO:0000313" key="5">
    <source>
        <dbReference type="EMBL" id="SDI27982.1"/>
    </source>
</evidence>
<evidence type="ECO:0000259" key="4">
    <source>
        <dbReference type="Pfam" id="PF09312"/>
    </source>
</evidence>
<dbReference type="GO" id="GO:0003755">
    <property type="term" value="F:peptidyl-prolyl cis-trans isomerase activity"/>
    <property type="evidence" value="ECO:0007669"/>
    <property type="project" value="UniProtKB-KW"/>
</dbReference>
<dbReference type="PANTHER" id="PTHR47637">
    <property type="entry name" value="CHAPERONE SURA"/>
    <property type="match status" value="1"/>
</dbReference>
<sequence>MLSMRKYLFSAGFALLVAATSASITMMTPPAFASQIKYVVNNVPITTGDIQHRAAFLRLQRKKGNAAEEMIEQTLRVAEAKRLGIRITDAQVEAAYQRFATTNKMQLKQLDGVMAQSGVGKEHFKEFIRSQMAWNQALTARHRSESGGSVSEQDAVRRMLDKGGNKPTAMEYMLQQVIFVVPAAERSATLSKRKREADAMRARFNGCNTSREFAKGLIDVTVRDLGRILAPQLPPDWADQIKATKVGGATPTRETDRGVEFIGICSSREVSDDKAAQMVFQSEGSSGKDADALSTKYVEELRKKARIVER</sequence>
<feature type="chain" id="PRO_5011661050" evidence="3">
    <location>
        <begin position="34"/>
        <end position="310"/>
    </location>
</feature>
<feature type="signal peptide" evidence="3">
    <location>
        <begin position="1"/>
        <end position="33"/>
    </location>
</feature>
<dbReference type="Gene3D" id="1.10.4030.10">
    <property type="entry name" value="Porin chaperone SurA, peptide-binding domain"/>
    <property type="match status" value="1"/>
</dbReference>
<dbReference type="Proteomes" id="UP000198894">
    <property type="component" value="Unassembled WGS sequence"/>
</dbReference>
<proteinExistence type="predicted"/>
<dbReference type="RefSeq" id="WP_167366308.1">
    <property type="nucleotide sequence ID" value="NZ_FNEE01000001.1"/>
</dbReference>
<keyword evidence="2" id="KW-0413">Isomerase</keyword>